<organism evidence="2 3">
    <name type="scientific">Streptomyces cinnabarinus</name>
    <dbReference type="NCBI Taxonomy" id="67287"/>
    <lineage>
        <taxon>Bacteria</taxon>
        <taxon>Bacillati</taxon>
        <taxon>Actinomycetota</taxon>
        <taxon>Actinomycetes</taxon>
        <taxon>Kitasatosporales</taxon>
        <taxon>Streptomycetaceae</taxon>
        <taxon>Streptomyces</taxon>
    </lineage>
</organism>
<evidence type="ECO:0000313" key="3">
    <source>
        <dbReference type="Proteomes" id="UP001164439"/>
    </source>
</evidence>
<dbReference type="RefSeq" id="WP_269656692.1">
    <property type="nucleotide sequence ID" value="NZ_CP114413.1"/>
</dbReference>
<keyword evidence="3" id="KW-1185">Reference proteome</keyword>
<feature type="region of interest" description="Disordered" evidence="1">
    <location>
        <begin position="1254"/>
        <end position="1273"/>
    </location>
</feature>
<dbReference type="EMBL" id="CP114413">
    <property type="protein sequence ID" value="WAZ19009.1"/>
    <property type="molecule type" value="Genomic_DNA"/>
</dbReference>
<feature type="region of interest" description="Disordered" evidence="1">
    <location>
        <begin position="354"/>
        <end position="374"/>
    </location>
</feature>
<gene>
    <name evidence="2" type="ORF">STRCI_000026</name>
</gene>
<evidence type="ECO:0000256" key="1">
    <source>
        <dbReference type="SAM" id="MobiDB-lite"/>
    </source>
</evidence>
<reference evidence="2" key="1">
    <citation type="submission" date="2022-12" db="EMBL/GenBank/DDBJ databases">
        <authorList>
            <person name="Ruckert C."/>
            <person name="Busche T."/>
            <person name="Kalinowski J."/>
            <person name="Wittmann C."/>
        </authorList>
    </citation>
    <scope>NUCLEOTIDE SEQUENCE</scope>
    <source>
        <strain evidence="2">DSM 40467</strain>
    </source>
</reference>
<proteinExistence type="predicted"/>
<evidence type="ECO:0000313" key="2">
    <source>
        <dbReference type="EMBL" id="WAZ19009.1"/>
    </source>
</evidence>
<sequence length="1464" mass="156081">MTELHDLRAAERDGFLSYDARQHFLHYLEMRLEYFNFQLAGHTPEELESEPAQHLLAWLAEAEAQLPGASEDAERAGQSWQAKASAYADAVAATPELWGGDNAPVLLLPLRLETVYHDGDDGTELWIRVYPDDVHVDVHETQLTAVERAAGEEYWRQVWAAGPDRGRRAAAWARLLDRLGSGRATWVVEQLRPDGSPPTQMTPHGAVPPDPGPFRDLPSREDTWTRPARTMLLPNQLEFTAYSGERVAWRRQGLPIPPDLALGMAPPPAAEPQEDPATDGLPWDVASRWLVDFDEAERVGMGLKVKLADAQQQFDLLTVVGVNTCDAAEGARRFAGALQAHACTDGLAILPTGTPTNNTRASRSGWRSDSTPLSPLERDAQLSRYDFAGTQDASRAERALGLGPRSPLAVSRDALGGDEDTLAILHAVLARQLNLTTFDVAHPAGGGWEVAGPLLDFPGAHFAAFVRSRGPLPTLRIGRQPYGLVPASTLDRLGSLQHLPSFVSNFRRELQKVPRVGEGTDQDAVLLDILTRRPVSDRVRCARMGTPWRPGGEPEMPRIGSMPGDCGYAWMDPPAAPASLPELPAPDLTAVADLAAKRPLGKYGELLQGLDALLDVADGVVPAALDTLEPEAQELNAVLRSLAESMAVGVFYRFAAPVVGLAFSRGVELHRLLSSAAAPERVAPARKAYWDARKSAGQVISLETADREGIARLERLTFEVLDTVSHRTDAWVTSVATSDLARLRAQRPTGLHIGGYGWITDLKRADETSGGEYVMTPSLHHATTAAVLRSGFDGHADPRALAVRLTSSRVRRALDVLGGVRAGQRLGALLGYQLERGMHDAGLDEFIDDLREAYPLPQEVDPTETGSQEARTALAARNVVDGEALRNDGAALAPAALGGDVAFRALVADLEDTVDAVADLQLAESVHQLVGGSAARAGAAADVTGRGENIPDDYDVVATPRSGAAVTHQLGLLTRRDAEADSGWPQARALTALEPGLEQWCRHRLGAPADWSFPLRVGPQGPPDGNGEVRLNLADLGWSAVEVVLGASGDRAAPLLGELLRTAEIAGPAPAGLTEEGQSRYSELTALCGRLRDVLTAATPLLASHLDPAQPGGWGDAELGELLGRTTAWLDRAVGADGPVGQLRERLAALRGVPPELRPQTAEETAAALRAVGDLGVVSARIAGDAADDIAALTGRADNVLACLDAALPALTLSREEDRPTEAWADSAGRAVKSLFGDAMILLPALDLPADGDAARSLTPEARPHHADGPAVTDDEVHDWLRGVHQVRPRARTLGEALTASGVLTVSPVPRTILAQTPARGGTWAATAPAAQGPSAPVCTVLYSDDEPALGQLLAGFLTDTWTETVPFDGKAADLTDDADDTGNQPHEVVGVALHFDRPDARPPQALLLAVSPNPNRGWRAADLQAIVEDTLELARLRALDLHDQPGIRQLLPLPVPDLPTPPA</sequence>
<dbReference type="Proteomes" id="UP001164439">
    <property type="component" value="Chromosome"/>
</dbReference>
<name>A0ABY7K7T9_9ACTN</name>
<accession>A0ABY7K7T9</accession>
<feature type="compositionally biased region" description="Polar residues" evidence="1">
    <location>
        <begin position="354"/>
        <end position="373"/>
    </location>
</feature>
<protein>
    <submittedName>
        <fullName evidence="2">Uncharacterized protein</fullName>
    </submittedName>
</protein>
<feature type="region of interest" description="Disordered" evidence="1">
    <location>
        <begin position="193"/>
        <end position="214"/>
    </location>
</feature>